<evidence type="ECO:0000313" key="8">
    <source>
        <dbReference type="EMBL" id="KAJ8299765.1"/>
    </source>
</evidence>
<comment type="subcellular location">
    <subcellularLocation>
        <location evidence="1">Membrane</location>
    </subcellularLocation>
</comment>
<keyword evidence="3" id="KW-0547">Nucleotide-binding</keyword>
<feature type="domain" description="Guanylate cyclase" evidence="7">
    <location>
        <begin position="39"/>
        <end position="69"/>
    </location>
</feature>
<evidence type="ECO:0000313" key="9">
    <source>
        <dbReference type="Proteomes" id="UP001217089"/>
    </source>
</evidence>
<keyword evidence="5" id="KW-0472">Membrane</keyword>
<dbReference type="SUPFAM" id="SSF55073">
    <property type="entry name" value="Nucleotide cyclase"/>
    <property type="match status" value="1"/>
</dbReference>
<keyword evidence="6" id="KW-0456">Lyase</keyword>
<evidence type="ECO:0000256" key="1">
    <source>
        <dbReference type="ARBA" id="ARBA00004370"/>
    </source>
</evidence>
<sequence length="76" mass="8797">MAIWCPELFRYRAGHNFVSNLEETISMYLFILPVFDNVTILFSDVVGFTNICSQISPMEVVSMLNAMYTIISFKYN</sequence>
<evidence type="ECO:0000256" key="4">
    <source>
        <dbReference type="ARBA" id="ARBA00022989"/>
    </source>
</evidence>
<dbReference type="PROSITE" id="PS50125">
    <property type="entry name" value="GUANYLATE_CYCLASE_2"/>
    <property type="match status" value="1"/>
</dbReference>
<dbReference type="PANTHER" id="PTHR11920">
    <property type="entry name" value="GUANYLYL CYCLASE"/>
    <property type="match status" value="1"/>
</dbReference>
<dbReference type="PANTHER" id="PTHR11920:SF335">
    <property type="entry name" value="GUANYLATE CYCLASE"/>
    <property type="match status" value="1"/>
</dbReference>
<reference evidence="8 9" key="1">
    <citation type="submission" date="2022-12" db="EMBL/GenBank/DDBJ databases">
        <title>Chromosome-level genome of Tegillarca granosa.</title>
        <authorList>
            <person name="Kim J."/>
        </authorList>
    </citation>
    <scope>NUCLEOTIDE SEQUENCE [LARGE SCALE GENOMIC DNA]</scope>
    <source>
        <strain evidence="8">Teg-2019</strain>
        <tissue evidence="8">Adductor muscle</tissue>
    </source>
</reference>
<name>A0ABQ9E3P8_TEGGR</name>
<evidence type="ECO:0000256" key="3">
    <source>
        <dbReference type="ARBA" id="ARBA00022741"/>
    </source>
</evidence>
<proteinExistence type="predicted"/>
<evidence type="ECO:0000256" key="5">
    <source>
        <dbReference type="ARBA" id="ARBA00023136"/>
    </source>
</evidence>
<keyword evidence="9" id="KW-1185">Reference proteome</keyword>
<evidence type="ECO:0000256" key="6">
    <source>
        <dbReference type="ARBA" id="ARBA00023239"/>
    </source>
</evidence>
<dbReference type="Gene3D" id="3.30.70.1230">
    <property type="entry name" value="Nucleotide cyclase"/>
    <property type="match status" value="1"/>
</dbReference>
<organism evidence="8 9">
    <name type="scientific">Tegillarca granosa</name>
    <name type="common">Malaysian cockle</name>
    <name type="synonym">Anadara granosa</name>
    <dbReference type="NCBI Taxonomy" id="220873"/>
    <lineage>
        <taxon>Eukaryota</taxon>
        <taxon>Metazoa</taxon>
        <taxon>Spiralia</taxon>
        <taxon>Lophotrochozoa</taxon>
        <taxon>Mollusca</taxon>
        <taxon>Bivalvia</taxon>
        <taxon>Autobranchia</taxon>
        <taxon>Pteriomorphia</taxon>
        <taxon>Arcoida</taxon>
        <taxon>Arcoidea</taxon>
        <taxon>Arcidae</taxon>
        <taxon>Tegillarca</taxon>
    </lineage>
</organism>
<dbReference type="Proteomes" id="UP001217089">
    <property type="component" value="Unassembled WGS sequence"/>
</dbReference>
<dbReference type="EMBL" id="JARBDR010000921">
    <property type="protein sequence ID" value="KAJ8299765.1"/>
    <property type="molecule type" value="Genomic_DNA"/>
</dbReference>
<dbReference type="InterPro" id="IPR029787">
    <property type="entry name" value="Nucleotide_cyclase"/>
</dbReference>
<gene>
    <name evidence="8" type="ORF">KUTeg_023825</name>
</gene>
<keyword evidence="4" id="KW-1133">Transmembrane helix</keyword>
<evidence type="ECO:0000259" key="7">
    <source>
        <dbReference type="PROSITE" id="PS50125"/>
    </source>
</evidence>
<dbReference type="InterPro" id="IPR050401">
    <property type="entry name" value="Cyclic_nucleotide_synthase"/>
</dbReference>
<dbReference type="Pfam" id="PF00211">
    <property type="entry name" value="Guanylate_cyc"/>
    <property type="match status" value="1"/>
</dbReference>
<protein>
    <recommendedName>
        <fullName evidence="7">Guanylate cyclase domain-containing protein</fullName>
    </recommendedName>
</protein>
<comment type="caution">
    <text evidence="8">The sequence shown here is derived from an EMBL/GenBank/DDBJ whole genome shotgun (WGS) entry which is preliminary data.</text>
</comment>
<evidence type="ECO:0000256" key="2">
    <source>
        <dbReference type="ARBA" id="ARBA00022692"/>
    </source>
</evidence>
<dbReference type="InterPro" id="IPR001054">
    <property type="entry name" value="A/G_cyclase"/>
</dbReference>
<accession>A0ABQ9E3P8</accession>
<keyword evidence="2" id="KW-0812">Transmembrane</keyword>